<dbReference type="PROSITE" id="PS51462">
    <property type="entry name" value="NUDIX"/>
    <property type="match status" value="1"/>
</dbReference>
<keyword evidence="4" id="KW-1185">Reference proteome</keyword>
<dbReference type="NCBIfam" id="TIGR00052">
    <property type="entry name" value="nudix-type nucleoside diphosphatase, YffH/AdpP family"/>
    <property type="match status" value="1"/>
</dbReference>
<evidence type="ECO:0000313" key="4">
    <source>
        <dbReference type="Proteomes" id="UP000694865"/>
    </source>
</evidence>
<comment type="cofactor">
    <cofactor evidence="1">
        <name>Mg(2+)</name>
        <dbReference type="ChEBI" id="CHEBI:18420"/>
    </cofactor>
</comment>
<reference evidence="5" key="1">
    <citation type="submission" date="2025-08" db="UniProtKB">
        <authorList>
            <consortium name="RefSeq"/>
        </authorList>
    </citation>
    <scope>IDENTIFICATION</scope>
    <source>
        <tissue evidence="5">Testes</tissue>
    </source>
</reference>
<dbReference type="Gene3D" id="3.90.79.10">
    <property type="entry name" value="Nucleoside Triphosphate Pyrophosphohydrolase"/>
    <property type="match status" value="1"/>
</dbReference>
<gene>
    <name evidence="5" type="primary">LOC100370160</name>
</gene>
<dbReference type="PANTHER" id="PTHR11839:SF15">
    <property type="entry name" value="URIDINE DIPHOSPHATE GLUCOSE PYROPHOSPHATASE NUDT14"/>
    <property type="match status" value="1"/>
</dbReference>
<evidence type="ECO:0000256" key="1">
    <source>
        <dbReference type="ARBA" id="ARBA00001946"/>
    </source>
</evidence>
<dbReference type="GeneID" id="100370160"/>
<dbReference type="CDD" id="cd18887">
    <property type="entry name" value="NUDIX_UGPPase_Nudt14"/>
    <property type="match status" value="1"/>
</dbReference>
<dbReference type="InterPro" id="IPR004385">
    <property type="entry name" value="NDP_pyrophosphatase"/>
</dbReference>
<proteinExistence type="predicted"/>
<dbReference type="InterPro" id="IPR015797">
    <property type="entry name" value="NUDIX_hydrolase-like_dom_sf"/>
</dbReference>
<dbReference type="SUPFAM" id="SSF55811">
    <property type="entry name" value="Nudix"/>
    <property type="match status" value="1"/>
</dbReference>
<dbReference type="Proteomes" id="UP000694865">
    <property type="component" value="Unplaced"/>
</dbReference>
<organism evidence="4 5">
    <name type="scientific">Saccoglossus kowalevskii</name>
    <name type="common">Acorn worm</name>
    <dbReference type="NCBI Taxonomy" id="10224"/>
    <lineage>
        <taxon>Eukaryota</taxon>
        <taxon>Metazoa</taxon>
        <taxon>Hemichordata</taxon>
        <taxon>Enteropneusta</taxon>
        <taxon>Harrimaniidae</taxon>
        <taxon>Saccoglossus</taxon>
    </lineage>
</organism>
<accession>A0ABM0GQR2</accession>
<keyword evidence="2" id="KW-0378">Hydrolase</keyword>
<evidence type="ECO:0000313" key="5">
    <source>
        <dbReference type="RefSeq" id="XP_002735217.1"/>
    </source>
</evidence>
<evidence type="ECO:0000256" key="2">
    <source>
        <dbReference type="ARBA" id="ARBA00022801"/>
    </source>
</evidence>
<dbReference type="PANTHER" id="PTHR11839">
    <property type="entry name" value="UDP/ADP-SUGAR PYROPHOSPHATASE"/>
    <property type="match status" value="1"/>
</dbReference>
<dbReference type="RefSeq" id="XP_002735217.1">
    <property type="nucleotide sequence ID" value="XM_002735171.2"/>
</dbReference>
<name>A0ABM0GQR2_SACKO</name>
<sequence>MADNIADVRVLPCTDSKYIRPFRIHYKQDGIDKTWDYMKVYNSVIILIFNVTRKVFIMVKQFRPAVYAARVEVENGRIDTTKFPGSLGMTFELCAGLVDKSGSIEQLAKQEILEECGYDVKVECLERITSTRNVGTSGSLQTLYYVEVTDEMKVAAGGGLTEEGEMIEVIELPLKDTKHFIMDESIPKPPNLQFAFMWFYANKAKNHEN</sequence>
<evidence type="ECO:0000259" key="3">
    <source>
        <dbReference type="PROSITE" id="PS51462"/>
    </source>
</evidence>
<protein>
    <submittedName>
        <fullName evidence="5">Uridine diphosphate glucose pyrophosphatase-like</fullName>
    </submittedName>
</protein>
<dbReference type="InterPro" id="IPR000086">
    <property type="entry name" value="NUDIX_hydrolase_dom"/>
</dbReference>
<feature type="domain" description="Nudix hydrolase" evidence="3">
    <location>
        <begin position="39"/>
        <end position="194"/>
    </location>
</feature>